<protein>
    <submittedName>
        <fullName evidence="1">26S proteasome non-ATPase regulatory subunit 14</fullName>
    </submittedName>
</protein>
<dbReference type="EMBL" id="GBRH01158195">
    <property type="protein sequence ID" value="JAE39701.1"/>
    <property type="molecule type" value="Transcribed_RNA"/>
</dbReference>
<reference evidence="1" key="2">
    <citation type="journal article" date="2015" name="Data Brief">
        <title>Shoot transcriptome of the giant reed, Arundo donax.</title>
        <authorList>
            <person name="Barrero R.A."/>
            <person name="Guerrero F.D."/>
            <person name="Moolhuijzen P."/>
            <person name="Goolsby J.A."/>
            <person name="Tidwell J."/>
            <person name="Bellgard S.E."/>
            <person name="Bellgard M.I."/>
        </authorList>
    </citation>
    <scope>NUCLEOTIDE SEQUENCE</scope>
    <source>
        <tissue evidence="1">Shoot tissue taken approximately 20 cm above the soil surface</tissue>
    </source>
</reference>
<name>A0A0A9HXU7_ARUDO</name>
<proteinExistence type="predicted"/>
<reference evidence="1" key="1">
    <citation type="submission" date="2014-09" db="EMBL/GenBank/DDBJ databases">
        <authorList>
            <person name="Magalhaes I.L.F."/>
            <person name="Oliveira U."/>
            <person name="Santos F.R."/>
            <person name="Vidigal T.H.D.A."/>
            <person name="Brescovit A.D."/>
            <person name="Santos A.J."/>
        </authorList>
    </citation>
    <scope>NUCLEOTIDE SEQUENCE</scope>
    <source>
        <tissue evidence="1">Shoot tissue taken approximately 20 cm above the soil surface</tissue>
    </source>
</reference>
<evidence type="ECO:0000313" key="1">
    <source>
        <dbReference type="EMBL" id="JAE39701.1"/>
    </source>
</evidence>
<sequence>MATPTLPLQTVPIVKLDETNYEEWVAYM</sequence>
<dbReference type="AlphaFoldDB" id="A0A0A9HXU7"/>
<dbReference type="GO" id="GO:0000502">
    <property type="term" value="C:proteasome complex"/>
    <property type="evidence" value="ECO:0007669"/>
    <property type="project" value="UniProtKB-KW"/>
</dbReference>
<accession>A0A0A9HXU7</accession>
<keyword evidence="1" id="KW-0647">Proteasome</keyword>
<organism evidence="1">
    <name type="scientific">Arundo donax</name>
    <name type="common">Giant reed</name>
    <name type="synonym">Donax arundinaceus</name>
    <dbReference type="NCBI Taxonomy" id="35708"/>
    <lineage>
        <taxon>Eukaryota</taxon>
        <taxon>Viridiplantae</taxon>
        <taxon>Streptophyta</taxon>
        <taxon>Embryophyta</taxon>
        <taxon>Tracheophyta</taxon>
        <taxon>Spermatophyta</taxon>
        <taxon>Magnoliopsida</taxon>
        <taxon>Liliopsida</taxon>
        <taxon>Poales</taxon>
        <taxon>Poaceae</taxon>
        <taxon>PACMAD clade</taxon>
        <taxon>Arundinoideae</taxon>
        <taxon>Arundineae</taxon>
        <taxon>Arundo</taxon>
    </lineage>
</organism>